<accession>A0A318SUY2</accession>
<protein>
    <submittedName>
        <fullName evidence="1">Putative phage protein (TIGR02216 family)</fullName>
    </submittedName>
</protein>
<gene>
    <name evidence="1" type="ORF">DFP88_101390</name>
</gene>
<organism evidence="1 2">
    <name type="scientific">Pseudoroseicyclus aestuarii</name>
    <dbReference type="NCBI Taxonomy" id="1795041"/>
    <lineage>
        <taxon>Bacteria</taxon>
        <taxon>Pseudomonadati</taxon>
        <taxon>Pseudomonadota</taxon>
        <taxon>Alphaproteobacteria</taxon>
        <taxon>Rhodobacterales</taxon>
        <taxon>Paracoccaceae</taxon>
        <taxon>Pseudoroseicyclus</taxon>
    </lineage>
</organism>
<dbReference type="Proteomes" id="UP000248311">
    <property type="component" value="Unassembled WGS sequence"/>
</dbReference>
<dbReference type="InterPro" id="IPR011739">
    <property type="entry name" value="GTA_rcc01693"/>
</dbReference>
<dbReference type="RefSeq" id="WP_281268141.1">
    <property type="nucleotide sequence ID" value="NZ_QJTE01000001.1"/>
</dbReference>
<dbReference type="EMBL" id="QJTE01000001">
    <property type="protein sequence ID" value="PYE85720.1"/>
    <property type="molecule type" value="Genomic_DNA"/>
</dbReference>
<reference evidence="1 2" key="1">
    <citation type="submission" date="2018-06" db="EMBL/GenBank/DDBJ databases">
        <title>Genomic Encyclopedia of Type Strains, Phase III (KMG-III): the genomes of soil and plant-associated and newly described type strains.</title>
        <authorList>
            <person name="Whitman W."/>
        </authorList>
    </citation>
    <scope>NUCLEOTIDE SEQUENCE [LARGE SCALE GENOMIC DNA]</scope>
    <source>
        <strain evidence="1 2">CECT 9025</strain>
    </source>
</reference>
<dbReference type="InterPro" id="IPR019056">
    <property type="entry name" value="Phage_TAC_6"/>
</dbReference>
<keyword evidence="2" id="KW-1185">Reference proteome</keyword>
<evidence type="ECO:0000313" key="2">
    <source>
        <dbReference type="Proteomes" id="UP000248311"/>
    </source>
</evidence>
<dbReference type="NCBIfam" id="TIGR02216">
    <property type="entry name" value="phage_TIGR02216"/>
    <property type="match status" value="1"/>
</dbReference>
<comment type="caution">
    <text evidence="1">The sequence shown here is derived from an EMBL/GenBank/DDBJ whole genome shotgun (WGS) entry which is preliminary data.</text>
</comment>
<name>A0A318SUY2_9RHOB</name>
<evidence type="ECO:0000313" key="1">
    <source>
        <dbReference type="EMBL" id="PYE85720.1"/>
    </source>
</evidence>
<dbReference type="Pfam" id="PF09550">
    <property type="entry name" value="Phage_TAC_6"/>
    <property type="match status" value="1"/>
</dbReference>
<proteinExistence type="predicted"/>
<sequence length="66" mass="7375">MNWGALMRAVLHDLGLRPAEFWALTPAELRLMLGAGAAPMGRERLEELLAAYPDRGRDAKERRDDG</sequence>
<dbReference type="AlphaFoldDB" id="A0A318SUY2"/>